<dbReference type="EMBL" id="FNOW01000011">
    <property type="protein sequence ID" value="SDX72522.1"/>
    <property type="molecule type" value="Genomic_DNA"/>
</dbReference>
<reference evidence="2" key="1">
    <citation type="submission" date="2016-10" db="EMBL/GenBank/DDBJ databases">
        <authorList>
            <person name="Varghese N."/>
            <person name="Submissions S."/>
        </authorList>
    </citation>
    <scope>NUCLEOTIDE SEQUENCE [LARGE SCALE GENOMIC DNA]</scope>
    <source>
        <strain evidence="2">DSM 173</strain>
    </source>
</reference>
<protein>
    <submittedName>
        <fullName evidence="1">Uncharacterized protein</fullName>
    </submittedName>
</protein>
<evidence type="ECO:0000313" key="1">
    <source>
        <dbReference type="EMBL" id="SDX72522.1"/>
    </source>
</evidence>
<organism evidence="1 2">
    <name type="scientific">Allochromatium warmingii</name>
    <name type="common">Chromatium warmingii</name>
    <dbReference type="NCBI Taxonomy" id="61595"/>
    <lineage>
        <taxon>Bacteria</taxon>
        <taxon>Pseudomonadati</taxon>
        <taxon>Pseudomonadota</taxon>
        <taxon>Gammaproteobacteria</taxon>
        <taxon>Chromatiales</taxon>
        <taxon>Chromatiaceae</taxon>
        <taxon>Allochromatium</taxon>
    </lineage>
</organism>
<name>A0A1H3E1C9_ALLWA</name>
<dbReference type="STRING" id="61595.SAMN05421644_1116"/>
<keyword evidence="2" id="KW-1185">Reference proteome</keyword>
<evidence type="ECO:0000313" key="2">
    <source>
        <dbReference type="Proteomes" id="UP000198672"/>
    </source>
</evidence>
<accession>A0A1H3E1C9</accession>
<sequence length="87" mass="10445">MPQYRFIETTNDAIAKNISIFQLEHFQEAKNNLIQLGILGQTDQLEHMNKSQRFLESDDIEQELLPVIRDRYERDFQLHGQLNKEWI</sequence>
<gene>
    <name evidence="1" type="ORF">SAMN05421644_1116</name>
</gene>
<dbReference type="AlphaFoldDB" id="A0A1H3E1C9"/>
<dbReference type="Proteomes" id="UP000198672">
    <property type="component" value="Unassembled WGS sequence"/>
</dbReference>
<proteinExistence type="predicted"/>